<keyword evidence="3" id="KW-1185">Reference proteome</keyword>
<dbReference type="RefSeq" id="WP_307161392.1">
    <property type="nucleotide sequence ID" value="NZ_JAUSWV010000002.1"/>
</dbReference>
<sequence length="171" mass="18737">MEYPDLSALPAELREAVSRRGSLNVFRMIMHSPRLAPGLLEMADAILQHNSLPDQLRELAIVRVGHVYGAPYEVHHHQNIGRLVGLGQAALAAAATGSTEGLSQEEASVLRCTDRLLARHTLSDAERAEALEFLTVEQLSDLVITVGFYQLVSNFLNTFGVTTEGETSPYR</sequence>
<accession>A0ABU0NJM9</accession>
<comment type="caution">
    <text evidence="2">The sequence shown here is derived from an EMBL/GenBank/DDBJ whole genome shotgun (WGS) entry which is preliminary data.</text>
</comment>
<dbReference type="GO" id="GO:0047575">
    <property type="term" value="F:4-carboxymuconolactone decarboxylase activity"/>
    <property type="evidence" value="ECO:0007669"/>
    <property type="project" value="UniProtKB-EC"/>
</dbReference>
<dbReference type="PANTHER" id="PTHR34846:SF11">
    <property type="entry name" value="4-CARBOXYMUCONOLACTONE DECARBOXYLASE FAMILY PROTEIN (AFU_ORTHOLOGUE AFUA_6G11590)"/>
    <property type="match status" value="1"/>
</dbReference>
<dbReference type="InterPro" id="IPR003779">
    <property type="entry name" value="CMD-like"/>
</dbReference>
<dbReference type="EMBL" id="JAUSWV010000002">
    <property type="protein sequence ID" value="MDQ0578817.1"/>
    <property type="molecule type" value="Genomic_DNA"/>
</dbReference>
<evidence type="ECO:0000259" key="1">
    <source>
        <dbReference type="PROSITE" id="PS51702"/>
    </source>
</evidence>
<evidence type="ECO:0000313" key="3">
    <source>
        <dbReference type="Proteomes" id="UP001230654"/>
    </source>
</evidence>
<protein>
    <submittedName>
        <fullName evidence="2">4-carboxymuconolactone decarboxylase</fullName>
        <ecNumber evidence="2">4.1.1.44</ecNumber>
    </submittedName>
</protein>
<dbReference type="PROSITE" id="PS51702">
    <property type="entry name" value="HTH_MU"/>
    <property type="match status" value="1"/>
</dbReference>
<dbReference type="InterPro" id="IPR029032">
    <property type="entry name" value="AhpD-like"/>
</dbReference>
<reference evidence="2 3" key="1">
    <citation type="submission" date="2023-07" db="EMBL/GenBank/DDBJ databases">
        <title>Comparative genomics of wheat-associated soil bacteria to identify genetic determinants of phenazine resistance.</title>
        <authorList>
            <person name="Mouncey N."/>
        </authorList>
    </citation>
    <scope>NUCLEOTIDE SEQUENCE [LARGE SCALE GENOMIC DNA]</scope>
    <source>
        <strain evidence="2 3">B2I6</strain>
    </source>
</reference>
<proteinExistence type="predicted"/>
<feature type="domain" description="HTH Mu-type" evidence="1">
    <location>
        <begin position="1"/>
        <end position="25"/>
    </location>
</feature>
<evidence type="ECO:0000313" key="2">
    <source>
        <dbReference type="EMBL" id="MDQ0578817.1"/>
    </source>
</evidence>
<gene>
    <name evidence="2" type="ORF">QF030_000995</name>
</gene>
<dbReference type="Gene3D" id="1.20.1290.10">
    <property type="entry name" value="AhpD-like"/>
    <property type="match status" value="1"/>
</dbReference>
<dbReference type="InterPro" id="IPR003314">
    <property type="entry name" value="Mu-type_HTH"/>
</dbReference>
<organism evidence="2 3">
    <name type="scientific">Streptomyces rishiriensis</name>
    <dbReference type="NCBI Taxonomy" id="68264"/>
    <lineage>
        <taxon>Bacteria</taxon>
        <taxon>Bacillati</taxon>
        <taxon>Actinomycetota</taxon>
        <taxon>Actinomycetes</taxon>
        <taxon>Kitasatosporales</taxon>
        <taxon>Streptomycetaceae</taxon>
        <taxon>Streptomyces</taxon>
    </lineage>
</organism>
<dbReference type="Pfam" id="PF02627">
    <property type="entry name" value="CMD"/>
    <property type="match status" value="1"/>
</dbReference>
<name>A0ABU0NJM9_STRRH</name>
<dbReference type="Proteomes" id="UP001230654">
    <property type="component" value="Unassembled WGS sequence"/>
</dbReference>
<dbReference type="SUPFAM" id="SSF69118">
    <property type="entry name" value="AhpD-like"/>
    <property type="match status" value="1"/>
</dbReference>
<keyword evidence="2" id="KW-0456">Lyase</keyword>
<dbReference type="PANTHER" id="PTHR34846">
    <property type="entry name" value="4-CARBOXYMUCONOLACTONE DECARBOXYLASE FAMILY PROTEIN (AFU_ORTHOLOGUE AFUA_6G11590)"/>
    <property type="match status" value="1"/>
</dbReference>
<dbReference type="EC" id="4.1.1.44" evidence="2"/>